<gene>
    <name evidence="6" type="ORF">AZI86_01625</name>
</gene>
<dbReference type="EMBL" id="LUKE01000001">
    <property type="protein sequence ID" value="KYG65800.1"/>
    <property type="molecule type" value="Genomic_DNA"/>
</dbReference>
<keyword evidence="7" id="KW-1185">Reference proteome</keyword>
<dbReference type="Gene3D" id="3.60.15.10">
    <property type="entry name" value="Ribonuclease Z/Hydroxyacylglutathione hydrolase-like"/>
    <property type="match status" value="1"/>
</dbReference>
<dbReference type="PANTHER" id="PTHR42978">
    <property type="entry name" value="QUORUM-QUENCHING LACTONASE YTNP-RELATED-RELATED"/>
    <property type="match status" value="1"/>
</dbReference>
<dbReference type="InterPro" id="IPR036866">
    <property type="entry name" value="RibonucZ/Hydroxyglut_hydro"/>
</dbReference>
<dbReference type="CDD" id="cd16281">
    <property type="entry name" value="metallo-hydrolase-like_MBL-fold"/>
    <property type="match status" value="1"/>
</dbReference>
<dbReference type="InterPro" id="IPR051013">
    <property type="entry name" value="MBL_superfamily_lactonases"/>
</dbReference>
<dbReference type="PANTHER" id="PTHR42978:SF6">
    <property type="entry name" value="QUORUM-QUENCHING LACTONASE YTNP-RELATED"/>
    <property type="match status" value="1"/>
</dbReference>
<dbReference type="Proteomes" id="UP000075320">
    <property type="component" value="Unassembled WGS sequence"/>
</dbReference>
<feature type="domain" description="Metallo-beta-lactamase" evidence="5">
    <location>
        <begin position="59"/>
        <end position="277"/>
    </location>
</feature>
<keyword evidence="3 6" id="KW-0378">Hydrolase</keyword>
<protein>
    <submittedName>
        <fullName evidence="6">MBL fold metallo-hydrolase</fullName>
    </submittedName>
</protein>
<evidence type="ECO:0000313" key="7">
    <source>
        <dbReference type="Proteomes" id="UP000075320"/>
    </source>
</evidence>
<comment type="similarity">
    <text evidence="1">Belongs to the metallo-beta-lactamase superfamily.</text>
</comment>
<proteinExistence type="inferred from homology"/>
<keyword evidence="4" id="KW-0862">Zinc</keyword>
<evidence type="ECO:0000256" key="2">
    <source>
        <dbReference type="ARBA" id="ARBA00022723"/>
    </source>
</evidence>
<evidence type="ECO:0000313" key="6">
    <source>
        <dbReference type="EMBL" id="KYG65800.1"/>
    </source>
</evidence>
<dbReference type="InterPro" id="IPR001279">
    <property type="entry name" value="Metallo-B-lactamas"/>
</dbReference>
<evidence type="ECO:0000259" key="5">
    <source>
        <dbReference type="SMART" id="SM00849"/>
    </source>
</evidence>
<dbReference type="SMART" id="SM00849">
    <property type="entry name" value="Lactamase_B"/>
    <property type="match status" value="1"/>
</dbReference>
<sequence length="301" mass="33801">MTKSKFEVEKRTLKIGPYEICPIPTGQFGLDGGAMFGTVPKVLWEKTNPTDEKNRIEMEARALLLKSPGCNILIDTGNGQDFVAKYGEKLGTKFAEMYGIDQNGPSLEKSLKAHGLKFEDINHVVLTHLHFDHAGGATTEVGGQLVPTFPHAQYWVQKGNLETARKPNLRERASYYPANFQPLLEKGVLNIMHGEQENFLPGISAIISNGHTLNQQVIKVSDGQTTLLYCGDMVPTSTHVKIPWLMGYDLHPLTLMEEKEKNLSEAADHSWYLFFEHDPYCDAALIERNGHDFAVTKRFWL</sequence>
<accession>A0A150WN09</accession>
<dbReference type="GO" id="GO:0016787">
    <property type="term" value="F:hydrolase activity"/>
    <property type="evidence" value="ECO:0007669"/>
    <property type="project" value="UniProtKB-KW"/>
</dbReference>
<dbReference type="RefSeq" id="WP_061833343.1">
    <property type="nucleotide sequence ID" value="NZ_LUKE01000001.1"/>
</dbReference>
<dbReference type="OrthoDB" id="5289787at2"/>
<dbReference type="GO" id="GO:0046872">
    <property type="term" value="F:metal ion binding"/>
    <property type="evidence" value="ECO:0007669"/>
    <property type="project" value="UniProtKB-KW"/>
</dbReference>
<evidence type="ECO:0000256" key="1">
    <source>
        <dbReference type="ARBA" id="ARBA00007749"/>
    </source>
</evidence>
<dbReference type="Pfam" id="PF00753">
    <property type="entry name" value="Lactamase_B"/>
    <property type="match status" value="1"/>
</dbReference>
<keyword evidence="2" id="KW-0479">Metal-binding</keyword>
<dbReference type="SUPFAM" id="SSF56281">
    <property type="entry name" value="Metallo-hydrolase/oxidoreductase"/>
    <property type="match status" value="1"/>
</dbReference>
<organism evidence="6 7">
    <name type="scientific">Bdellovibrio bacteriovorus</name>
    <dbReference type="NCBI Taxonomy" id="959"/>
    <lineage>
        <taxon>Bacteria</taxon>
        <taxon>Pseudomonadati</taxon>
        <taxon>Bdellovibrionota</taxon>
        <taxon>Bdellovibrionia</taxon>
        <taxon>Bdellovibrionales</taxon>
        <taxon>Pseudobdellovibrionaceae</taxon>
        <taxon>Bdellovibrio</taxon>
    </lineage>
</organism>
<evidence type="ECO:0000256" key="3">
    <source>
        <dbReference type="ARBA" id="ARBA00022801"/>
    </source>
</evidence>
<dbReference type="AlphaFoldDB" id="A0A150WN09"/>
<comment type="caution">
    <text evidence="6">The sequence shown here is derived from an EMBL/GenBank/DDBJ whole genome shotgun (WGS) entry which is preliminary data.</text>
</comment>
<name>A0A150WN09_BDEBC</name>
<reference evidence="6 7" key="1">
    <citation type="submission" date="2016-03" db="EMBL/GenBank/DDBJ databases">
        <authorList>
            <person name="Ploux O."/>
        </authorList>
    </citation>
    <scope>NUCLEOTIDE SEQUENCE [LARGE SCALE GENOMIC DNA]</scope>
    <source>
        <strain evidence="6 7">R0</strain>
    </source>
</reference>
<evidence type="ECO:0000256" key="4">
    <source>
        <dbReference type="ARBA" id="ARBA00022833"/>
    </source>
</evidence>